<comment type="caution">
    <text evidence="3">The sequence shown here is derived from an EMBL/GenBank/DDBJ whole genome shotgun (WGS) entry which is preliminary data.</text>
</comment>
<dbReference type="GO" id="GO:0016491">
    <property type="term" value="F:oxidoreductase activity"/>
    <property type="evidence" value="ECO:0007669"/>
    <property type="project" value="UniProtKB-KW"/>
</dbReference>
<keyword evidence="2 3" id="KW-0560">Oxidoreductase</keyword>
<dbReference type="Proteomes" id="UP001597097">
    <property type="component" value="Unassembled WGS sequence"/>
</dbReference>
<dbReference type="RefSeq" id="WP_219530200.1">
    <property type="nucleotide sequence ID" value="NZ_JAHKRM010000008.1"/>
</dbReference>
<comment type="similarity">
    <text evidence="1">Belongs to the short-chain dehydrogenases/reductases (SDR) family.</text>
</comment>
<evidence type="ECO:0000313" key="4">
    <source>
        <dbReference type="Proteomes" id="UP001597097"/>
    </source>
</evidence>
<dbReference type="EMBL" id="JBHUCM010000005">
    <property type="protein sequence ID" value="MFD1536506.1"/>
    <property type="molecule type" value="Genomic_DNA"/>
</dbReference>
<evidence type="ECO:0000313" key="3">
    <source>
        <dbReference type="EMBL" id="MFD1536506.1"/>
    </source>
</evidence>
<evidence type="ECO:0000256" key="1">
    <source>
        <dbReference type="ARBA" id="ARBA00006484"/>
    </source>
</evidence>
<dbReference type="InterPro" id="IPR002347">
    <property type="entry name" value="SDR_fam"/>
</dbReference>
<dbReference type="PROSITE" id="PS00061">
    <property type="entry name" value="ADH_SHORT"/>
    <property type="match status" value="1"/>
</dbReference>
<dbReference type="PANTHER" id="PTHR43639">
    <property type="entry name" value="OXIDOREDUCTASE, SHORT-CHAIN DEHYDROGENASE/REDUCTASE FAMILY (AFU_ORTHOLOGUE AFUA_5G02870)"/>
    <property type="match status" value="1"/>
</dbReference>
<protein>
    <submittedName>
        <fullName evidence="3">SDR family NAD(P)-dependent oxidoreductase</fullName>
        <ecNumber evidence="3">1.1.1.-</ecNumber>
    </submittedName>
</protein>
<dbReference type="PANTHER" id="PTHR43639:SF1">
    <property type="entry name" value="SHORT-CHAIN DEHYDROGENASE_REDUCTASE FAMILY PROTEIN"/>
    <property type="match status" value="1"/>
</dbReference>
<reference evidence="4" key="1">
    <citation type="journal article" date="2019" name="Int. J. Syst. Evol. Microbiol.">
        <title>The Global Catalogue of Microorganisms (GCM) 10K type strain sequencing project: providing services to taxonomists for standard genome sequencing and annotation.</title>
        <authorList>
            <consortium name="The Broad Institute Genomics Platform"/>
            <consortium name="The Broad Institute Genome Sequencing Center for Infectious Disease"/>
            <person name="Wu L."/>
            <person name="Ma J."/>
        </authorList>
    </citation>
    <scope>NUCLEOTIDE SEQUENCE [LARGE SCALE GENOMIC DNA]</scope>
    <source>
        <strain evidence="4">CGMCC 1.15399</strain>
    </source>
</reference>
<proteinExistence type="inferred from homology"/>
<organism evidence="3 4">
    <name type="scientific">Nonomuraea guangzhouensis</name>
    <dbReference type="NCBI Taxonomy" id="1291555"/>
    <lineage>
        <taxon>Bacteria</taxon>
        <taxon>Bacillati</taxon>
        <taxon>Actinomycetota</taxon>
        <taxon>Actinomycetes</taxon>
        <taxon>Streptosporangiales</taxon>
        <taxon>Streptosporangiaceae</taxon>
        <taxon>Nonomuraea</taxon>
    </lineage>
</organism>
<dbReference type="InterPro" id="IPR020904">
    <property type="entry name" value="Sc_DH/Rdtase_CS"/>
</dbReference>
<accession>A0ABW4G2I5</accession>
<name>A0ABW4G2I5_9ACTN</name>
<keyword evidence="4" id="KW-1185">Reference proteome</keyword>
<sequence>MPNLTGKTALVTGASRGMGRAIAQRLAADGARVAVHYATSVDAAKETVSAIERSGGSAFPIQAEFGVPGDVDALVTGLGGQPLDILVNNAACGNLDTLFAGSIDRLTPRQFDEVFAINVKTPFFLVQAVLPLLRDGGRVINISSPSTRIAMSTQIAYAMSKGAVEVMTRTLANTLGARGITVNAVVPGATDTNVNDALHAPETRAAITSITALGRIGRPADIADAVAFLASDDARWITANVLDATGGMFLGPLG</sequence>
<evidence type="ECO:0000256" key="2">
    <source>
        <dbReference type="ARBA" id="ARBA00023002"/>
    </source>
</evidence>
<dbReference type="EC" id="1.1.1.-" evidence="3"/>
<gene>
    <name evidence="3" type="ORF">ACFSJ0_05645</name>
</gene>
<dbReference type="Pfam" id="PF13561">
    <property type="entry name" value="adh_short_C2"/>
    <property type="match status" value="1"/>
</dbReference>